<proteinExistence type="predicted"/>
<gene>
    <name evidence="1" type="ordered locus">GM21_3140</name>
</gene>
<dbReference type="SUPFAM" id="SSF140663">
    <property type="entry name" value="TTHA0068-like"/>
    <property type="match status" value="1"/>
</dbReference>
<organism evidence="1">
    <name type="scientific">Geobacter sp. (strain M21)</name>
    <dbReference type="NCBI Taxonomy" id="443144"/>
    <lineage>
        <taxon>Bacteria</taxon>
        <taxon>Pseudomonadati</taxon>
        <taxon>Thermodesulfobacteriota</taxon>
        <taxon>Desulfuromonadia</taxon>
        <taxon>Geobacterales</taxon>
        <taxon>Geobacteraceae</taxon>
        <taxon>Geobacter</taxon>
    </lineage>
</organism>
<accession>C6E3H5</accession>
<dbReference type="AlphaFoldDB" id="C6E3H5"/>
<dbReference type="InterPro" id="IPR023203">
    <property type="entry name" value="TTHA0068_sf"/>
</dbReference>
<dbReference type="KEGG" id="gem:GM21_3140"/>
<dbReference type="STRING" id="443144.GM21_3140"/>
<sequence length="130" mass="14541">MPCCGERPPGELVKAVEEFNRGEWFECHETLEELWVGEKGELRDFYQGVLQIAVALHHWHNGNLKGALILLQRGGDCLLRVSSICLQVDVARLRDDAAGFLERLSAAGEERMAEVEPSLAPKLHLLSVNH</sequence>
<dbReference type="HOGENOM" id="CLU_125317_1_0_7"/>
<reference evidence="1" key="1">
    <citation type="submission" date="2009-07" db="EMBL/GenBank/DDBJ databases">
        <title>Complete sequence of Geobacter sp. M21.</title>
        <authorList>
            <consortium name="US DOE Joint Genome Institute"/>
            <person name="Lucas S."/>
            <person name="Copeland A."/>
            <person name="Lapidus A."/>
            <person name="Glavina del Rio T."/>
            <person name="Dalin E."/>
            <person name="Tice H."/>
            <person name="Bruce D."/>
            <person name="Goodwin L."/>
            <person name="Pitluck S."/>
            <person name="Saunders E."/>
            <person name="Brettin T."/>
            <person name="Detter J.C."/>
            <person name="Han C."/>
            <person name="Larimer F."/>
            <person name="Land M."/>
            <person name="Hauser L."/>
            <person name="Kyrpides N."/>
            <person name="Ovchinnikova G."/>
            <person name="Lovley D."/>
        </authorList>
    </citation>
    <scope>NUCLEOTIDE SEQUENCE [LARGE SCALE GENOMIC DNA]</scope>
    <source>
        <strain evidence="1">M21</strain>
    </source>
</reference>
<protein>
    <recommendedName>
        <fullName evidence="2">DUF309 domain-containing protein</fullName>
    </recommendedName>
</protein>
<dbReference type="InterPro" id="IPR005500">
    <property type="entry name" value="DUF309"/>
</dbReference>
<dbReference type="PANTHER" id="PTHR34796:SF1">
    <property type="entry name" value="EXPRESSED PROTEIN"/>
    <property type="match status" value="1"/>
</dbReference>
<dbReference type="OrthoDB" id="9799942at2"/>
<dbReference type="Gene3D" id="1.10.3450.10">
    <property type="entry name" value="TTHA0068-like"/>
    <property type="match status" value="1"/>
</dbReference>
<evidence type="ECO:0000313" key="1">
    <source>
        <dbReference type="EMBL" id="ACT19167.1"/>
    </source>
</evidence>
<name>C6E3H5_GEOSM</name>
<dbReference type="Pfam" id="PF03745">
    <property type="entry name" value="DUF309"/>
    <property type="match status" value="1"/>
</dbReference>
<evidence type="ECO:0008006" key="2">
    <source>
        <dbReference type="Google" id="ProtNLM"/>
    </source>
</evidence>
<dbReference type="EMBL" id="CP001661">
    <property type="protein sequence ID" value="ACT19167.1"/>
    <property type="molecule type" value="Genomic_DNA"/>
</dbReference>
<dbReference type="eggNOG" id="COG1547">
    <property type="taxonomic scope" value="Bacteria"/>
</dbReference>
<dbReference type="PANTHER" id="PTHR34796">
    <property type="entry name" value="EXPRESSED PROTEIN"/>
    <property type="match status" value="1"/>
</dbReference>